<comment type="caution">
    <text evidence="1">The sequence shown here is derived from an EMBL/GenBank/DDBJ whole genome shotgun (WGS) entry which is preliminary data.</text>
</comment>
<reference evidence="1" key="2">
    <citation type="submission" date="2023-01" db="EMBL/GenBank/DDBJ databases">
        <title>Draft genome sequence of Portibacter lacus strain NBRC 108769.</title>
        <authorList>
            <person name="Sun Q."/>
            <person name="Mori K."/>
        </authorList>
    </citation>
    <scope>NUCLEOTIDE SEQUENCE</scope>
    <source>
        <strain evidence="1">NBRC 108769</strain>
    </source>
</reference>
<dbReference type="PROSITE" id="PS51257">
    <property type="entry name" value="PROKAR_LIPOPROTEIN"/>
    <property type="match status" value="1"/>
</dbReference>
<evidence type="ECO:0000313" key="1">
    <source>
        <dbReference type="EMBL" id="GLR15885.1"/>
    </source>
</evidence>
<evidence type="ECO:0008006" key="3">
    <source>
        <dbReference type="Google" id="ProtNLM"/>
    </source>
</evidence>
<organism evidence="1 2">
    <name type="scientific">Portibacter lacus</name>
    <dbReference type="NCBI Taxonomy" id="1099794"/>
    <lineage>
        <taxon>Bacteria</taxon>
        <taxon>Pseudomonadati</taxon>
        <taxon>Bacteroidota</taxon>
        <taxon>Saprospiria</taxon>
        <taxon>Saprospirales</taxon>
        <taxon>Haliscomenobacteraceae</taxon>
        <taxon>Portibacter</taxon>
    </lineage>
</organism>
<dbReference type="AlphaFoldDB" id="A0AA37WE54"/>
<proteinExistence type="predicted"/>
<gene>
    <name evidence="1" type="ORF">GCM10007940_05000</name>
</gene>
<protein>
    <recommendedName>
        <fullName evidence="3">Lipoprotein</fullName>
    </recommendedName>
</protein>
<evidence type="ECO:0000313" key="2">
    <source>
        <dbReference type="Proteomes" id="UP001156666"/>
    </source>
</evidence>
<dbReference type="EMBL" id="BSOH01000001">
    <property type="protein sequence ID" value="GLR15885.1"/>
    <property type="molecule type" value="Genomic_DNA"/>
</dbReference>
<keyword evidence="2" id="KW-1185">Reference proteome</keyword>
<accession>A0AA37WE54</accession>
<sequence length="287" mass="33064">MKRLLIFLGVISIACGLLFIPSLLDSTSKADQSSGANDSEIVKQIKADITQLSTQQWNKTTYDNIATAIQAAYSMNNINAGNKKSLQELLDYEYIATLVQATKNFIRYACNDRSLMVKLNGELKRYRNQNIDARQRELVTDVKKWMTDIYMVAGYTTSRSSRRQGLDGEILRYTEGDFFDITKTIMYRDSLDSYASNPSIENCEMVQEAVSKNRKRLDTQYYNTIYGKVRDYIDTKEFDRKITASLQEEVKDYSENDLLRNSVATKSKEQNLLKMLDDHFIANRNNK</sequence>
<reference evidence="1" key="1">
    <citation type="journal article" date="2014" name="Int. J. Syst. Evol. Microbiol.">
        <title>Complete genome sequence of Corynebacterium casei LMG S-19264T (=DSM 44701T), isolated from a smear-ripened cheese.</title>
        <authorList>
            <consortium name="US DOE Joint Genome Institute (JGI-PGF)"/>
            <person name="Walter F."/>
            <person name="Albersmeier A."/>
            <person name="Kalinowski J."/>
            <person name="Ruckert C."/>
        </authorList>
    </citation>
    <scope>NUCLEOTIDE SEQUENCE</scope>
    <source>
        <strain evidence="1">NBRC 108769</strain>
    </source>
</reference>
<name>A0AA37WE54_9BACT</name>
<dbReference type="Proteomes" id="UP001156666">
    <property type="component" value="Unassembled WGS sequence"/>
</dbReference>
<dbReference type="RefSeq" id="WP_235294536.1">
    <property type="nucleotide sequence ID" value="NZ_BSOH01000001.1"/>
</dbReference>